<dbReference type="SUPFAM" id="SSF90123">
    <property type="entry name" value="ABC transporter transmembrane region"/>
    <property type="match status" value="2"/>
</dbReference>
<dbReference type="Gene3D" id="3.40.50.300">
    <property type="entry name" value="P-loop containing nucleotide triphosphate hydrolases"/>
    <property type="match status" value="3"/>
</dbReference>
<evidence type="ECO:0000256" key="1">
    <source>
        <dbReference type="ARBA" id="ARBA00004141"/>
    </source>
</evidence>
<dbReference type="InterPro" id="IPR003439">
    <property type="entry name" value="ABC_transporter-like_ATP-bd"/>
</dbReference>
<protein>
    <submittedName>
        <fullName evidence="15">P-loop containing nucleoside triphosphate hydrolase protein</fullName>
    </submittedName>
</protein>
<dbReference type="CDD" id="cd03249">
    <property type="entry name" value="ABC_MTABC3_MDL1_MDL2"/>
    <property type="match status" value="1"/>
</dbReference>
<comment type="caution">
    <text evidence="15">The sequence shown here is derived from an EMBL/GenBank/DDBJ whole genome shotgun (WGS) entry which is preliminary data.</text>
</comment>
<feature type="transmembrane region" description="Helical" evidence="12">
    <location>
        <begin position="895"/>
        <end position="917"/>
    </location>
</feature>
<evidence type="ECO:0000256" key="7">
    <source>
        <dbReference type="ARBA" id="ARBA00022840"/>
    </source>
</evidence>
<keyword evidence="6" id="KW-0547">Nucleotide-binding</keyword>
<keyword evidence="8 12" id="KW-1133">Transmembrane helix</keyword>
<evidence type="ECO:0000256" key="5">
    <source>
        <dbReference type="ARBA" id="ARBA00022737"/>
    </source>
</evidence>
<evidence type="ECO:0000256" key="11">
    <source>
        <dbReference type="SAM" id="MobiDB-lite"/>
    </source>
</evidence>
<dbReference type="PROSITE" id="PS50929">
    <property type="entry name" value="ABC_TM1F"/>
    <property type="match status" value="2"/>
</dbReference>
<keyword evidence="7" id="KW-0067">ATP-binding</keyword>
<dbReference type="CDD" id="cd18577">
    <property type="entry name" value="ABC_6TM_Pgp_ABCB1_D1_like"/>
    <property type="match status" value="1"/>
</dbReference>
<keyword evidence="4 12" id="KW-0812">Transmembrane</keyword>
<dbReference type="InterPro" id="IPR017871">
    <property type="entry name" value="ABC_transporter-like_CS"/>
</dbReference>
<gene>
    <name evidence="15" type="ORF">DUNSADRAFT_8900</name>
</gene>
<dbReference type="Pfam" id="PF00664">
    <property type="entry name" value="ABC_membrane"/>
    <property type="match status" value="3"/>
</dbReference>
<feature type="compositionally biased region" description="Basic and acidic residues" evidence="11">
    <location>
        <begin position="599"/>
        <end position="619"/>
    </location>
</feature>
<evidence type="ECO:0000313" key="16">
    <source>
        <dbReference type="Proteomes" id="UP000815325"/>
    </source>
</evidence>
<feature type="transmembrane region" description="Helical" evidence="12">
    <location>
        <begin position="788"/>
        <end position="808"/>
    </location>
</feature>
<dbReference type="GO" id="GO:0016787">
    <property type="term" value="F:hydrolase activity"/>
    <property type="evidence" value="ECO:0007669"/>
    <property type="project" value="UniProtKB-KW"/>
</dbReference>
<feature type="transmembrane region" description="Helical" evidence="12">
    <location>
        <begin position="160"/>
        <end position="187"/>
    </location>
</feature>
<dbReference type="Proteomes" id="UP000815325">
    <property type="component" value="Unassembled WGS sequence"/>
</dbReference>
<comment type="subcellular location">
    <subcellularLocation>
        <location evidence="1">Membrane</location>
        <topology evidence="1">Multi-pass membrane protein</topology>
    </subcellularLocation>
</comment>
<dbReference type="PANTHER" id="PTHR43394">
    <property type="entry name" value="ATP-DEPENDENT PERMEASE MDL1, MITOCHONDRIAL"/>
    <property type="match status" value="1"/>
</dbReference>
<evidence type="ECO:0000256" key="6">
    <source>
        <dbReference type="ARBA" id="ARBA00022741"/>
    </source>
</evidence>
<dbReference type="PANTHER" id="PTHR43394:SF16">
    <property type="entry name" value="ABC TRANSPORTER B FAMILY MEMBER 4-LIKE ISOFORM X1"/>
    <property type="match status" value="1"/>
</dbReference>
<reference evidence="15" key="1">
    <citation type="submission" date="2017-08" db="EMBL/GenBank/DDBJ databases">
        <authorList>
            <person name="Polle J.E."/>
            <person name="Barry K."/>
            <person name="Cushman J."/>
            <person name="Schmutz J."/>
            <person name="Tran D."/>
            <person name="Hathwaick L.T."/>
            <person name="Yim W.C."/>
            <person name="Jenkins J."/>
            <person name="Mckie-Krisberg Z.M."/>
            <person name="Prochnik S."/>
            <person name="Lindquist E."/>
            <person name="Dockter R.B."/>
            <person name="Adam C."/>
            <person name="Molina H."/>
            <person name="Bunkerborg J."/>
            <person name="Jin E."/>
            <person name="Buchheim M."/>
            <person name="Magnuson J."/>
        </authorList>
    </citation>
    <scope>NUCLEOTIDE SEQUENCE</scope>
    <source>
        <strain evidence="15">CCAP 19/18</strain>
    </source>
</reference>
<proteinExistence type="inferred from homology"/>
<feature type="transmembrane region" description="Helical" evidence="12">
    <location>
        <begin position="814"/>
        <end position="833"/>
    </location>
</feature>
<evidence type="ECO:0000259" key="14">
    <source>
        <dbReference type="PROSITE" id="PS50929"/>
    </source>
</evidence>
<feature type="transmembrane region" description="Helical" evidence="12">
    <location>
        <begin position="107"/>
        <end position="128"/>
    </location>
</feature>
<feature type="domain" description="ABC transmembrane type-1" evidence="14">
    <location>
        <begin position="669"/>
        <end position="955"/>
    </location>
</feature>
<feature type="domain" description="ABC transporter" evidence="13">
    <location>
        <begin position="260"/>
        <end position="496"/>
    </location>
</feature>
<evidence type="ECO:0000313" key="15">
    <source>
        <dbReference type="EMBL" id="KAF5834437.1"/>
    </source>
</evidence>
<evidence type="ECO:0000256" key="12">
    <source>
        <dbReference type="SAM" id="Phobius"/>
    </source>
</evidence>
<dbReference type="Gene3D" id="1.20.1560.10">
    <property type="entry name" value="ABC transporter type 1, transmembrane domain"/>
    <property type="match status" value="3"/>
</dbReference>
<dbReference type="InterPro" id="IPR027417">
    <property type="entry name" value="P-loop_NTPase"/>
</dbReference>
<feature type="transmembrane region" description="Helical" evidence="12">
    <location>
        <begin position="81"/>
        <end position="101"/>
    </location>
</feature>
<feature type="transmembrane region" description="Helical" evidence="12">
    <location>
        <begin position="929"/>
        <end position="948"/>
    </location>
</feature>
<accession>A0ABQ7GIJ2</accession>
<keyword evidence="5" id="KW-0677">Repeat</keyword>
<comment type="similarity">
    <text evidence="2">Belongs to the ABC transporter superfamily. ABCB family. Multidrug resistance exporter (TC 3.A.1.201) subfamily.</text>
</comment>
<evidence type="ECO:0000256" key="8">
    <source>
        <dbReference type="ARBA" id="ARBA00022989"/>
    </source>
</evidence>
<keyword evidence="16" id="KW-1185">Reference proteome</keyword>
<feature type="transmembrane region" description="Helical" evidence="12">
    <location>
        <begin position="667"/>
        <end position="697"/>
    </location>
</feature>
<dbReference type="InterPro" id="IPR036640">
    <property type="entry name" value="ABC1_TM_sf"/>
</dbReference>
<feature type="domain" description="ABC transmembrane type-1" evidence="14">
    <location>
        <begin position="60"/>
        <end position="225"/>
    </location>
</feature>
<name>A0ABQ7GIJ2_DUNSA</name>
<keyword evidence="10" id="KW-0325">Glycoprotein</keyword>
<evidence type="ECO:0000256" key="2">
    <source>
        <dbReference type="ARBA" id="ARBA00007577"/>
    </source>
</evidence>
<dbReference type="CDD" id="cd18578">
    <property type="entry name" value="ABC_6TM_Pgp_ABCB1_D2_like"/>
    <property type="match status" value="1"/>
</dbReference>
<keyword evidence="9 12" id="KW-0472">Membrane</keyword>
<dbReference type="InterPro" id="IPR011527">
    <property type="entry name" value="ABC1_TM_dom"/>
</dbReference>
<dbReference type="InterPro" id="IPR003593">
    <property type="entry name" value="AAA+_ATPase"/>
</dbReference>
<organism evidence="15 16">
    <name type="scientific">Dunaliella salina</name>
    <name type="common">Green alga</name>
    <name type="synonym">Protococcus salinus</name>
    <dbReference type="NCBI Taxonomy" id="3046"/>
    <lineage>
        <taxon>Eukaryota</taxon>
        <taxon>Viridiplantae</taxon>
        <taxon>Chlorophyta</taxon>
        <taxon>core chlorophytes</taxon>
        <taxon>Chlorophyceae</taxon>
        <taxon>CS clade</taxon>
        <taxon>Chlamydomonadales</taxon>
        <taxon>Dunaliellaceae</taxon>
        <taxon>Dunaliella</taxon>
    </lineage>
</organism>
<keyword evidence="3" id="KW-0813">Transport</keyword>
<feature type="transmembrane region" description="Helical" evidence="12">
    <location>
        <begin position="709"/>
        <end position="727"/>
    </location>
</feature>
<evidence type="ECO:0000256" key="10">
    <source>
        <dbReference type="ARBA" id="ARBA00023180"/>
    </source>
</evidence>
<feature type="region of interest" description="Disordered" evidence="11">
    <location>
        <begin position="592"/>
        <end position="645"/>
    </location>
</feature>
<keyword evidence="15" id="KW-0378">Hydrolase</keyword>
<feature type="region of interest" description="Disordered" evidence="11">
    <location>
        <begin position="500"/>
        <end position="539"/>
    </location>
</feature>
<evidence type="ECO:0000259" key="13">
    <source>
        <dbReference type="PROSITE" id="PS50893"/>
    </source>
</evidence>
<dbReference type="PROSITE" id="PS50893">
    <property type="entry name" value="ABC_TRANSPORTER_2"/>
    <property type="match status" value="2"/>
</dbReference>
<dbReference type="PROSITE" id="PS00211">
    <property type="entry name" value="ABC_TRANSPORTER_1"/>
    <property type="match status" value="2"/>
</dbReference>
<evidence type="ECO:0000256" key="9">
    <source>
        <dbReference type="ARBA" id="ARBA00023136"/>
    </source>
</evidence>
<dbReference type="Pfam" id="PF00005">
    <property type="entry name" value="ABC_tran"/>
    <property type="match status" value="2"/>
</dbReference>
<evidence type="ECO:0000256" key="4">
    <source>
        <dbReference type="ARBA" id="ARBA00022692"/>
    </source>
</evidence>
<dbReference type="SUPFAM" id="SSF52540">
    <property type="entry name" value="P-loop containing nucleoside triphosphate hydrolases"/>
    <property type="match status" value="2"/>
</dbReference>
<sequence>MPSSLSPAAPRFSGGEEVHVKVKDEAELVETAAQKEAELLSTADRLDFVLMFIGTIGAMGSLLQGLNADSADVQTAISEKAAYFVQHLTTFVAGIIVALTVGWDMALVMIGMLPLIAIAAAILTRVNLMMSARMGKALSAASSLAQQALSQIREEGKRQAVYTGIALGAVNGVMYCTYAVAFYYGAWRVSTGVYTGGQVLQVFFAAMMGGFSLGQAAPVLSNFSKGRSAGAQLWAIIDRVPQIDAEDEGGLQLEKVFGTLNLEHVAFAYPVRPDVQVFRDFSLHVQAGTTLALVGSSGSGKSTVVGLVVRFYDPQAGRVMLDGYDLRDLNLKWLRTHVGLVSQEPTLFATTISENIGMGRPGASAQEIQDAAASANAHKFISHLPEGYMTQVGERGLQLSGGQKQRIAIARAILKNPRVLMLDEATSALDTQSERIVQDALNKMIVGRTTVVVAHRLSTIQNADQIAVVQGGTVAELGSHKKLIKNPDGLYSALVRLQTNQSKQKEAGSNPVTAEKLKEDEDALEDGKAQNTGSPEEVSAISGAPEMENFPAGSSSQEEPLNLLAWRPSTDPGSKALDGKRTSGRLSNQLSAAFNIVDPSHDDAKRGSKDFTRDSRDLARGSNRASMQGKHGHKGDAEDQEAPPAEVAEADVSFGRLFALSRPEMPYFALGCVSSGVAGSVQPIFAFFIASFITVFFLPPNEILGEASFWSWMFFVLACGIFLGILVQQWSFGVMGNELNGRVRSMMLKNMLFQEIGWFDREENSSGVLATRLSTDSSYVRGAVGDSVGLITQNLFSLIIGYIIAFVFNWRMALLVTGALPFMIVGTVIYYKAITGFDSGSNKLFGAANQGVSDAFSSIRIVQAYNLQAQMVALYQSLVADANAKMKRQSLVTGLLMGYSQFSIYAVFGLIIWFGGLDIDQGRTDFEKMLKAFLALLMAAMGVAQAQINFPDVGKAKGAVQRIFPICDRKSKIDASIPTGATTTPSGATSLEGSVQVQDVAFAYPARPSVIVLRNFNLDIPAGQTVGLVGESGSGKVGAQSVVGGSGRCKVGRVYGRPDASMEEVEAAARATNAHHFIMAQPAGYDTEVGERGVQLSGGQKQRVAIARAVVKNPKILLLDEATSALDMHSEKVVQQALDVVMVGRTRVVVAHRLSTIRNAHKIALVHRGSILEQGTHEELLAKPGGGYAGLVKAQMGSAPV</sequence>
<evidence type="ECO:0000256" key="3">
    <source>
        <dbReference type="ARBA" id="ARBA00022448"/>
    </source>
</evidence>
<dbReference type="SMART" id="SM00382">
    <property type="entry name" value="AAA"/>
    <property type="match status" value="2"/>
</dbReference>
<dbReference type="InterPro" id="IPR039421">
    <property type="entry name" value="Type_1_exporter"/>
</dbReference>
<feature type="domain" description="ABC transporter" evidence="13">
    <location>
        <begin position="995"/>
        <end position="1193"/>
    </location>
</feature>
<feature type="transmembrane region" description="Helical" evidence="12">
    <location>
        <begin position="48"/>
        <end position="69"/>
    </location>
</feature>
<dbReference type="EMBL" id="MU069756">
    <property type="protein sequence ID" value="KAF5834437.1"/>
    <property type="molecule type" value="Genomic_DNA"/>
</dbReference>